<sequence length="220" mass="23410">MVHSRNRDGRTLRVAGVRTAWRTIDDGEFFCPSCGGDRNYRRRTGRRRLVVLGVPVLSRGDVGPVLECAACHEHFGTDALDHPTTTRLGAMLRDAVHAVALAVLAAGGSESRTARETAVEGIRGAGFTHCSEEQLVALLAAVGADSVTMDIELHEALAPLAPHLAAPGRESLLLLGARIALADGAYTPAERTVLASVGRTLNLCRDDTERLLDVARSTLS</sequence>
<dbReference type="InterPro" id="IPR029024">
    <property type="entry name" value="TerB-like"/>
</dbReference>
<comment type="caution">
    <text evidence="2">The sequence shown here is derived from an EMBL/GenBank/DDBJ whole genome shotgun (WGS) entry which is preliminary data.</text>
</comment>
<dbReference type="Proteomes" id="UP001501638">
    <property type="component" value="Unassembled WGS sequence"/>
</dbReference>
<reference evidence="3" key="1">
    <citation type="journal article" date="2019" name="Int. J. Syst. Evol. Microbiol.">
        <title>The Global Catalogue of Microorganisms (GCM) 10K type strain sequencing project: providing services to taxonomists for standard genome sequencing and annotation.</title>
        <authorList>
            <consortium name="The Broad Institute Genomics Platform"/>
            <consortium name="The Broad Institute Genome Sequencing Center for Infectious Disease"/>
            <person name="Wu L."/>
            <person name="Ma J."/>
        </authorList>
    </citation>
    <scope>NUCLEOTIDE SEQUENCE [LARGE SCALE GENOMIC DNA]</scope>
    <source>
        <strain evidence="3">JCM 6305</strain>
    </source>
</reference>
<dbReference type="RefSeq" id="WP_344322387.1">
    <property type="nucleotide sequence ID" value="NZ_BAAASZ010000020.1"/>
</dbReference>
<proteinExistence type="predicted"/>
<evidence type="ECO:0000313" key="2">
    <source>
        <dbReference type="EMBL" id="GAA2440972.1"/>
    </source>
</evidence>
<evidence type="ECO:0000313" key="3">
    <source>
        <dbReference type="Proteomes" id="UP001501638"/>
    </source>
</evidence>
<dbReference type="SUPFAM" id="SSF158682">
    <property type="entry name" value="TerB-like"/>
    <property type="match status" value="1"/>
</dbReference>
<dbReference type="InterPro" id="IPR007791">
    <property type="entry name" value="DjlA_N"/>
</dbReference>
<dbReference type="Pfam" id="PF05099">
    <property type="entry name" value="TerB"/>
    <property type="match status" value="1"/>
</dbReference>
<dbReference type="EMBL" id="BAAASZ010000020">
    <property type="protein sequence ID" value="GAA2440972.1"/>
    <property type="molecule type" value="Genomic_DNA"/>
</dbReference>
<protein>
    <submittedName>
        <fullName evidence="2">TerB family tellurite resistance protein</fullName>
    </submittedName>
</protein>
<evidence type="ECO:0000259" key="1">
    <source>
        <dbReference type="Pfam" id="PF05099"/>
    </source>
</evidence>
<organism evidence="2 3">
    <name type="scientific">Streptomyces macrosporus</name>
    <dbReference type="NCBI Taxonomy" id="44032"/>
    <lineage>
        <taxon>Bacteria</taxon>
        <taxon>Bacillati</taxon>
        <taxon>Actinomycetota</taxon>
        <taxon>Actinomycetes</taxon>
        <taxon>Kitasatosporales</taxon>
        <taxon>Streptomycetaceae</taxon>
        <taxon>Streptomyces</taxon>
    </lineage>
</organism>
<accession>A0ABP5X3H8</accession>
<name>A0ABP5X3H8_9ACTN</name>
<dbReference type="Gene3D" id="1.10.3680.10">
    <property type="entry name" value="TerB-like"/>
    <property type="match status" value="1"/>
</dbReference>
<gene>
    <name evidence="2" type="ORF">GCM10010405_25450</name>
</gene>
<keyword evidence="3" id="KW-1185">Reference proteome</keyword>
<feature type="domain" description="Co-chaperone DjlA N-terminal" evidence="1">
    <location>
        <begin position="95"/>
        <end position="211"/>
    </location>
</feature>